<organism evidence="4 5">
    <name type="scientific">Suricata suricatta</name>
    <name type="common">Meerkat</name>
    <dbReference type="NCBI Taxonomy" id="37032"/>
    <lineage>
        <taxon>Eukaryota</taxon>
        <taxon>Metazoa</taxon>
        <taxon>Chordata</taxon>
        <taxon>Craniata</taxon>
        <taxon>Vertebrata</taxon>
        <taxon>Euteleostomi</taxon>
        <taxon>Mammalia</taxon>
        <taxon>Eutheria</taxon>
        <taxon>Laurasiatheria</taxon>
        <taxon>Carnivora</taxon>
        <taxon>Feliformia</taxon>
        <taxon>Herpestidae</taxon>
        <taxon>Suricata</taxon>
    </lineage>
</organism>
<accession>A0A673UFV7</accession>
<evidence type="ECO:0000313" key="4">
    <source>
        <dbReference type="Ensembl" id="ENSSSUP00005023214.1"/>
    </source>
</evidence>
<dbReference type="OMA" id="QINERGE"/>
<protein>
    <recommendedName>
        <fullName evidence="3">Golgi associated RAB2 interactor protein-like Rab2B-binding domain-containing protein</fullName>
    </recommendedName>
</protein>
<dbReference type="Pfam" id="PF12480">
    <property type="entry name" value="GARIL_Rab2_bd"/>
    <property type="match status" value="1"/>
</dbReference>
<evidence type="ECO:0000256" key="1">
    <source>
        <dbReference type="ARBA" id="ARBA00038379"/>
    </source>
</evidence>
<name>A0A673UFV7_SURSU</name>
<dbReference type="Proteomes" id="UP000472268">
    <property type="component" value="Chromosome 3"/>
</dbReference>
<feature type="domain" description="Golgi associated RAB2 interactor protein-like Rab2B-binding" evidence="3">
    <location>
        <begin position="117"/>
        <end position="181"/>
    </location>
</feature>
<proteinExistence type="inferred from homology"/>
<dbReference type="PANTHER" id="PTHR22574">
    <property type="match status" value="1"/>
</dbReference>
<dbReference type="GO" id="GO:0005634">
    <property type="term" value="C:nucleus"/>
    <property type="evidence" value="ECO:0007669"/>
    <property type="project" value="TreeGrafter"/>
</dbReference>
<feature type="compositionally biased region" description="Low complexity" evidence="2">
    <location>
        <begin position="238"/>
        <end position="247"/>
    </location>
</feature>
<dbReference type="InterPro" id="IPR022168">
    <property type="entry name" value="GARIL-like_Rab2B-bd"/>
</dbReference>
<feature type="region of interest" description="Disordered" evidence="2">
    <location>
        <begin position="187"/>
        <end position="247"/>
    </location>
</feature>
<dbReference type="PANTHER" id="PTHR22574:SF2">
    <property type="entry name" value="GOLGI-ASSOCIATED RAB2 INTERACTOR PROTEIN 3"/>
    <property type="match status" value="1"/>
</dbReference>
<feature type="compositionally biased region" description="Gly residues" evidence="2">
    <location>
        <begin position="228"/>
        <end position="237"/>
    </location>
</feature>
<dbReference type="Ensembl" id="ENSSSUT00005026586.1">
    <property type="protein sequence ID" value="ENSSSUP00005023214.1"/>
    <property type="gene ID" value="ENSSSUG00005015127.1"/>
</dbReference>
<comment type="similarity">
    <text evidence="1">Belongs to the GARIN family.</text>
</comment>
<evidence type="ECO:0000313" key="5">
    <source>
        <dbReference type="Proteomes" id="UP000472268"/>
    </source>
</evidence>
<keyword evidence="5" id="KW-1185">Reference proteome</keyword>
<sequence length="277" mass="30512">MNPGSLLPYHTAHTSAIGGSMFNLPVGKLQRQLHEGGEYDIFKHAPIFESDFIQINERGEIINVHKRVRVLTVGIASTSPILLIPDIMLLALPAADCDEHGGCGQATKGKGRKARNTLELTRLIPLKFVRISIHGHQNQQLRLKFTTGRKYYLQLCPTRVATEDLFAYWEELVDLLPPPLAYCSGTYAQGRSRPESSPTRAAGAQEAQEQGANLPRLQSWQRSLQPPRGGGGGGGGQQRAPPQGFQGIPQTWAELHRRLGVDQETGQDTLVPQEHHI</sequence>
<reference evidence="4 5" key="1">
    <citation type="submission" date="2019-05" db="EMBL/GenBank/DDBJ databases">
        <title>A Chromosome-scale Meerkat (S. suricatta) Genome Assembly.</title>
        <authorList>
            <person name="Dudchenko O."/>
            <person name="Lieberman Aiden E."/>
            <person name="Tung J."/>
            <person name="Barreiro L.B."/>
            <person name="Clutton-Brock T.H."/>
        </authorList>
    </citation>
    <scope>NUCLEOTIDE SEQUENCE [LARGE SCALE GENOMIC DNA]</scope>
</reference>
<evidence type="ECO:0000256" key="2">
    <source>
        <dbReference type="SAM" id="MobiDB-lite"/>
    </source>
</evidence>
<evidence type="ECO:0000259" key="3">
    <source>
        <dbReference type="Pfam" id="PF12480"/>
    </source>
</evidence>
<reference evidence="4" key="2">
    <citation type="submission" date="2025-08" db="UniProtKB">
        <authorList>
            <consortium name="Ensembl"/>
        </authorList>
    </citation>
    <scope>IDENTIFICATION</scope>
</reference>
<feature type="compositionally biased region" description="Low complexity" evidence="2">
    <location>
        <begin position="201"/>
        <end position="212"/>
    </location>
</feature>
<reference evidence="4" key="3">
    <citation type="submission" date="2025-09" db="UniProtKB">
        <authorList>
            <consortium name="Ensembl"/>
        </authorList>
    </citation>
    <scope>IDENTIFICATION</scope>
</reference>
<dbReference type="AlphaFoldDB" id="A0A673UFV7"/>